<feature type="binding site" evidence="6">
    <location>
        <position position="183"/>
    </location>
    <ligand>
        <name>Fe cation</name>
        <dbReference type="ChEBI" id="CHEBI:24875"/>
        <note>catalytic</note>
    </ligand>
</feature>
<dbReference type="Proteomes" id="UP000693970">
    <property type="component" value="Unassembled WGS sequence"/>
</dbReference>
<keyword evidence="4 6" id="KW-0408">Iron</keyword>
<evidence type="ECO:0000256" key="2">
    <source>
        <dbReference type="ARBA" id="ARBA00022964"/>
    </source>
</evidence>
<dbReference type="EC" id="1.13.11.20" evidence="7"/>
<dbReference type="InterPro" id="IPR010300">
    <property type="entry name" value="CDO_1"/>
</dbReference>
<dbReference type="Pfam" id="PF05995">
    <property type="entry name" value="CDO_I"/>
    <property type="match status" value="1"/>
</dbReference>
<evidence type="ECO:0000256" key="3">
    <source>
        <dbReference type="ARBA" id="ARBA00023002"/>
    </source>
</evidence>
<dbReference type="CDD" id="cd10548">
    <property type="entry name" value="cupin_CDO"/>
    <property type="match status" value="1"/>
</dbReference>
<organism evidence="8 9">
    <name type="scientific">Nitzschia inconspicua</name>
    <dbReference type="NCBI Taxonomy" id="303405"/>
    <lineage>
        <taxon>Eukaryota</taxon>
        <taxon>Sar</taxon>
        <taxon>Stramenopiles</taxon>
        <taxon>Ochrophyta</taxon>
        <taxon>Bacillariophyta</taxon>
        <taxon>Bacillariophyceae</taxon>
        <taxon>Bacillariophycidae</taxon>
        <taxon>Bacillariales</taxon>
        <taxon>Bacillariaceae</taxon>
        <taxon>Nitzschia</taxon>
    </lineage>
</organism>
<comment type="caution">
    <text evidence="8">The sequence shown here is derived from an EMBL/GenBank/DDBJ whole genome shotgun (WGS) entry which is preliminary data.</text>
</comment>
<keyword evidence="3 7" id="KW-0560">Oxidoreductase</keyword>
<evidence type="ECO:0000256" key="4">
    <source>
        <dbReference type="ARBA" id="ARBA00023004"/>
    </source>
</evidence>
<dbReference type="PANTHER" id="PTHR12918:SF1">
    <property type="entry name" value="CYSTEINE DIOXYGENASE TYPE 1"/>
    <property type="match status" value="1"/>
</dbReference>
<name>A0A9K3LVV8_9STRA</name>
<evidence type="ECO:0000313" key="9">
    <source>
        <dbReference type="Proteomes" id="UP000693970"/>
    </source>
</evidence>
<feature type="cross-link" description="3'-(S-cysteinyl)-tyrosine (Cys-Tyr)" evidence="5">
    <location>
        <begin position="142"/>
        <end position="199"/>
    </location>
</feature>
<comment type="catalytic activity">
    <reaction evidence="7">
        <text>L-cysteine + O2 = 3-sulfino-L-alanine + H(+)</text>
        <dbReference type="Rhea" id="RHEA:20441"/>
        <dbReference type="ChEBI" id="CHEBI:15378"/>
        <dbReference type="ChEBI" id="CHEBI:15379"/>
        <dbReference type="ChEBI" id="CHEBI:35235"/>
        <dbReference type="ChEBI" id="CHEBI:61085"/>
        <dbReference type="EC" id="1.13.11.20"/>
    </reaction>
</comment>
<evidence type="ECO:0000256" key="1">
    <source>
        <dbReference type="ARBA" id="ARBA00022723"/>
    </source>
</evidence>
<dbReference type="GO" id="GO:0008198">
    <property type="term" value="F:ferrous iron binding"/>
    <property type="evidence" value="ECO:0007669"/>
    <property type="project" value="TreeGrafter"/>
</dbReference>
<keyword evidence="5" id="KW-0883">Thioether bond</keyword>
<evidence type="ECO:0000256" key="6">
    <source>
        <dbReference type="PIRSR" id="PIRSR610300-51"/>
    </source>
</evidence>
<sequence length="233" mass="26412">MIIKPLSRQLKAMAETVVKAPSKMGMSPTVLLAPNNISSTSSRVNAKDIIGSIHEFVAQIPHAVKQRKDDDIEPGAFNDPVTKLFRKTTLSPHDWHRYAWFDESVPYTRNLIATDRKTYTLLLLCWNAGQESPIHDHPCDGCWLKVLQGDIREVRYDTQLNCVSDETFGEGALSYITDHDGYHKVGNPSNRPSVSLHLYAPPFQRCLSWRTQDKEQACVSECSNFSEYGFKVR</sequence>
<keyword evidence="1 6" id="KW-0479">Metal-binding</keyword>
<evidence type="ECO:0000256" key="7">
    <source>
        <dbReference type="RuleBase" id="RU366010"/>
    </source>
</evidence>
<comment type="similarity">
    <text evidence="7">Belongs to the cysteine dioxygenase family.</text>
</comment>
<proteinExistence type="inferred from homology"/>
<evidence type="ECO:0000256" key="5">
    <source>
        <dbReference type="PIRSR" id="PIRSR610300-50"/>
    </source>
</evidence>
<dbReference type="GO" id="GO:0019448">
    <property type="term" value="P:L-cysteine catabolic process"/>
    <property type="evidence" value="ECO:0007669"/>
    <property type="project" value="TreeGrafter"/>
</dbReference>
<protein>
    <recommendedName>
        <fullName evidence="7">Cysteine dioxygenase</fullName>
        <ecNumber evidence="7">1.13.11.20</ecNumber>
    </recommendedName>
</protein>
<accession>A0A9K3LVV8</accession>
<dbReference type="OrthoDB" id="543511at2759"/>
<evidence type="ECO:0000313" key="8">
    <source>
        <dbReference type="EMBL" id="KAG7368001.1"/>
    </source>
</evidence>
<dbReference type="EMBL" id="JAGRRH010000006">
    <property type="protein sequence ID" value="KAG7368001.1"/>
    <property type="molecule type" value="Genomic_DNA"/>
</dbReference>
<comment type="cofactor">
    <cofactor evidence="7">
        <name>Fe cation</name>
        <dbReference type="ChEBI" id="CHEBI:24875"/>
    </cofactor>
    <text evidence="7">Binds 1 Fe cation per subunit.</text>
</comment>
<gene>
    <name evidence="8" type="ORF">IV203_030744</name>
</gene>
<keyword evidence="2 7" id="KW-0223">Dioxygenase</keyword>
<reference evidence="8" key="1">
    <citation type="journal article" date="2021" name="Sci. Rep.">
        <title>Diploid genomic architecture of Nitzschia inconspicua, an elite biomass production diatom.</title>
        <authorList>
            <person name="Oliver A."/>
            <person name="Podell S."/>
            <person name="Pinowska A."/>
            <person name="Traller J.C."/>
            <person name="Smith S.R."/>
            <person name="McClure R."/>
            <person name="Beliaev A."/>
            <person name="Bohutskyi P."/>
            <person name="Hill E.A."/>
            <person name="Rabines A."/>
            <person name="Zheng H."/>
            <person name="Allen L.Z."/>
            <person name="Kuo A."/>
            <person name="Grigoriev I.V."/>
            <person name="Allen A.E."/>
            <person name="Hazlebeck D."/>
            <person name="Allen E.E."/>
        </authorList>
    </citation>
    <scope>NUCLEOTIDE SEQUENCE</scope>
    <source>
        <strain evidence="8">Hildebrandi</strain>
    </source>
</reference>
<dbReference type="PANTHER" id="PTHR12918">
    <property type="entry name" value="CYSTEINE DIOXYGENASE"/>
    <property type="match status" value="1"/>
</dbReference>
<dbReference type="GO" id="GO:0017172">
    <property type="term" value="F:cysteine dioxygenase activity"/>
    <property type="evidence" value="ECO:0007669"/>
    <property type="project" value="UniProtKB-UniRule"/>
</dbReference>
<dbReference type="AlphaFoldDB" id="A0A9K3LVV8"/>
<reference evidence="8" key="2">
    <citation type="submission" date="2021-04" db="EMBL/GenBank/DDBJ databases">
        <authorList>
            <person name="Podell S."/>
        </authorList>
    </citation>
    <scope>NUCLEOTIDE SEQUENCE</scope>
    <source>
        <strain evidence="8">Hildebrandi</strain>
    </source>
</reference>
<feature type="binding site" evidence="6">
    <location>
        <position position="137"/>
    </location>
    <ligand>
        <name>Fe cation</name>
        <dbReference type="ChEBI" id="CHEBI:24875"/>
        <note>catalytic</note>
    </ligand>
</feature>
<feature type="binding site" evidence="6">
    <location>
        <position position="135"/>
    </location>
    <ligand>
        <name>Fe cation</name>
        <dbReference type="ChEBI" id="CHEBI:24875"/>
        <note>catalytic</note>
    </ligand>
</feature>
<keyword evidence="9" id="KW-1185">Reference proteome</keyword>